<evidence type="ECO:0000313" key="2">
    <source>
        <dbReference type="Proteomes" id="UP000824881"/>
    </source>
</evidence>
<organism evidence="1 2">
    <name type="scientific">Pleurotus cornucopiae</name>
    <name type="common">Cornucopia mushroom</name>
    <dbReference type="NCBI Taxonomy" id="5321"/>
    <lineage>
        <taxon>Eukaryota</taxon>
        <taxon>Fungi</taxon>
        <taxon>Dikarya</taxon>
        <taxon>Basidiomycota</taxon>
        <taxon>Agaricomycotina</taxon>
        <taxon>Agaricomycetes</taxon>
        <taxon>Agaricomycetidae</taxon>
        <taxon>Agaricales</taxon>
        <taxon>Pleurotineae</taxon>
        <taxon>Pleurotaceae</taxon>
        <taxon>Pleurotus</taxon>
    </lineage>
</organism>
<protein>
    <submittedName>
        <fullName evidence="1">Uncharacterized protein</fullName>
    </submittedName>
</protein>
<dbReference type="EMBL" id="WQMT02000002">
    <property type="protein sequence ID" value="KAG9227051.1"/>
    <property type="molecule type" value="Genomic_DNA"/>
</dbReference>
<dbReference type="Proteomes" id="UP000824881">
    <property type="component" value="Unassembled WGS sequence"/>
</dbReference>
<accession>A0ACB7JAD8</accession>
<proteinExistence type="predicted"/>
<evidence type="ECO:0000313" key="1">
    <source>
        <dbReference type="EMBL" id="KAG9227051.1"/>
    </source>
</evidence>
<reference evidence="1 2" key="1">
    <citation type="journal article" date="2021" name="Appl. Environ. Microbiol.">
        <title>Genetic linkage and physical mapping for an oyster mushroom Pleurotus cornucopiae and QTL analysis for the trait cap color.</title>
        <authorList>
            <person name="Zhang Y."/>
            <person name="Gao W."/>
            <person name="Sonnenberg A."/>
            <person name="Chen Q."/>
            <person name="Zhang J."/>
            <person name="Huang C."/>
        </authorList>
    </citation>
    <scope>NUCLEOTIDE SEQUENCE [LARGE SCALE GENOMIC DNA]</scope>
    <source>
        <strain evidence="1">CCMSSC00406</strain>
    </source>
</reference>
<comment type="caution">
    <text evidence="1">The sequence shown here is derived from an EMBL/GenBank/DDBJ whole genome shotgun (WGS) entry which is preliminary data.</text>
</comment>
<name>A0ACB7JAD8_PLECO</name>
<gene>
    <name evidence="1" type="ORF">CCMSSC00406_0008251</name>
</gene>
<sequence length="885" mass="97563">MSSAVLSLAKAGVGREASATTLRLCLRDKVPAESAYMTLSHCWGSPAKDQLKLLQSNFEELHNQIPLGKLPKTWVDAITITRAMGCEYLWIDSLGIIQGSEDDWRRECSTMGLVYKNGWCSIAASAAKNGSEGCFMSRHPTCFQPLIVEVKSTQMSAVYSCSARRFHVNRLAQDVESPLYQRGWVIQEWFLAPRILFLARQMIHWECAGGAASEAHPTVNKSKSVLSFATKLRARYEREPMSVERCLEEWQKLVQVYMSTRLTMMRDKLPAFSGIAREFYDQLVAASPSPCPRRTLKHTIIDVLHAEVSAAGEDPFQEVSGGFIRVEGWLWKISKGAIPHQVGESPKLNLQLAFDDGGIKSSKRPLEEDVFLLPVIVDPDDTCMAFARSEYVCPKHVPWINQKQSSQHTLNISLASSSEFLSSKSYANPTSFGCKRKFSIAKMAFTEGQTLDNMLGSLFVGSLLAGVLYGVTSLQAYSYYHWFYSRDSLVHRIAVGLLWCLDTLHFVLVIHGVYYYCVSSFGSSVHLSVLVWSMKLQIVINVIIILLVQGLYAYRVWLLGGYHNKIIAYVTVAIVSVAFGVGMVLAHYVYTLTDIADHESIGWAIIASLATATFVDFFIAGAMVYYLRRSRGLQSRVNSKLSTMMHMSLTSGVLTSACSMTALIVYVTMPKTLIFMGVESFLTKLYINSFLAMLNARERQQHTLTHAHVHHSDPAQHADASHPHSHSRLSTSMSVHIPGFSVPFKSSSPTFTSSPKSRSVPLSPSFMTPVPVPMKLNPSPSAFGKGANELGSGIGMIGIGVEMTKSESSQSRSSLSKEPSSPSSPPSPSRSLRSSSPSPLPTLGHGHGHGHGHGTGGKKELGDDDTVSSEGNDNDNEKVEDRYPW</sequence>
<keyword evidence="2" id="KW-1185">Reference proteome</keyword>